<gene>
    <name evidence="1" type="ORF">TBIB3V08_LOCUS5784</name>
</gene>
<dbReference type="AlphaFoldDB" id="A0A7R9I2R0"/>
<protein>
    <submittedName>
        <fullName evidence="1">Uncharacterized protein</fullName>
    </submittedName>
</protein>
<reference evidence="1" key="1">
    <citation type="submission" date="2020-11" db="EMBL/GenBank/DDBJ databases">
        <authorList>
            <person name="Tran Van P."/>
        </authorList>
    </citation>
    <scope>NUCLEOTIDE SEQUENCE</scope>
</reference>
<name>A0A7R9I2R0_9NEOP</name>
<organism evidence="1">
    <name type="scientific">Timema bartmani</name>
    <dbReference type="NCBI Taxonomy" id="61472"/>
    <lineage>
        <taxon>Eukaryota</taxon>
        <taxon>Metazoa</taxon>
        <taxon>Ecdysozoa</taxon>
        <taxon>Arthropoda</taxon>
        <taxon>Hexapoda</taxon>
        <taxon>Insecta</taxon>
        <taxon>Pterygota</taxon>
        <taxon>Neoptera</taxon>
        <taxon>Polyneoptera</taxon>
        <taxon>Phasmatodea</taxon>
        <taxon>Timematodea</taxon>
        <taxon>Timematoidea</taxon>
        <taxon>Timematidae</taxon>
        <taxon>Timema</taxon>
    </lineage>
</organism>
<evidence type="ECO:0000313" key="1">
    <source>
        <dbReference type="EMBL" id="CAD7443376.1"/>
    </source>
</evidence>
<sequence>MSNPEEDGDGSEAEEYVDLPEEVQHWFLAVVCFPGLTGENINTNTVTRVSNESTEKSIPQSKKKDKDIQILILMEVVLRSLNQVESINIVAR</sequence>
<accession>A0A7R9I2R0</accession>
<proteinExistence type="predicted"/>
<dbReference type="EMBL" id="OD566112">
    <property type="protein sequence ID" value="CAD7443376.1"/>
    <property type="molecule type" value="Genomic_DNA"/>
</dbReference>